<dbReference type="InterPro" id="IPR011049">
    <property type="entry name" value="Serralysin-like_metalloprot_C"/>
</dbReference>
<dbReference type="EMBL" id="CP151767">
    <property type="protein sequence ID" value="WZU67604.1"/>
    <property type="molecule type" value="Genomic_DNA"/>
</dbReference>
<dbReference type="PROSITE" id="PS00330">
    <property type="entry name" value="HEMOLYSIN_CALCIUM"/>
    <property type="match status" value="4"/>
</dbReference>
<organism evidence="2 3">
    <name type="scientific">Yoonia rhodophyticola</name>
    <dbReference type="NCBI Taxonomy" id="3137370"/>
    <lineage>
        <taxon>Bacteria</taxon>
        <taxon>Pseudomonadati</taxon>
        <taxon>Pseudomonadota</taxon>
        <taxon>Alphaproteobacteria</taxon>
        <taxon>Rhodobacterales</taxon>
        <taxon>Paracoccaceae</taxon>
        <taxon>Yoonia</taxon>
    </lineage>
</organism>
<dbReference type="PROSITE" id="PS50022">
    <property type="entry name" value="FA58C_3"/>
    <property type="match status" value="2"/>
</dbReference>
<dbReference type="PANTHER" id="PTHR45713:SF6">
    <property type="entry name" value="F5_8 TYPE C DOMAIN-CONTAINING PROTEIN"/>
    <property type="match status" value="1"/>
</dbReference>
<dbReference type="InterPro" id="IPR001343">
    <property type="entry name" value="Hemolysn_Ca-bd"/>
</dbReference>
<protein>
    <submittedName>
        <fullName evidence="2">Discoidin domain-containing protein</fullName>
    </submittedName>
</protein>
<keyword evidence="3" id="KW-1185">Reference proteome</keyword>
<dbReference type="Pfam" id="PF00754">
    <property type="entry name" value="F5_F8_type_C"/>
    <property type="match status" value="2"/>
</dbReference>
<feature type="domain" description="F5/8 type C" evidence="1">
    <location>
        <begin position="1290"/>
        <end position="1395"/>
    </location>
</feature>
<sequence>MGRKLNNRTETFERWGADIVVVDETATRNNIDIFGTNRDETLILDDLKSWDTSSPDNIDIQFDGGDGDDHLAFTGNAKGINLELSDDDKYDFRLDGGHSRDGGDKKLSSLDISTVNVETFSLTNRADQVDVFGFGSGVTFFLKHGADWYNGTNFDDHVDGGTGNDELYGNGGNDYIDGGLGDDTIHGGTGDDIIIDQGGSNIIFGGQGRDTIYTTSDINADGTTTVYGDFVDEDGKAAGAYNAADTFFIGYETETYVYPDALISDGAALSSGEQIAMAGAGIGQIGGAIMYAAGGGVAGSIFNTGFTVGSAILGELIDKGNKASSREMTSTATTNQILIKDYDAWADTAVVALDAYADLVNADISTNTAGTEISFTVGGSEFLGITLDTTMMSVMEGSDEDLSWATSTVGKSAILNNLLMNSVIVETDGSASGATIKAMNGLNLSVGGKEQDLLESYFSEDGEEDGVWLIGDIGTSILFGHNLSALAGTQSNNTMYSGYYFDDTSTSSWYSSAAISMHGGAGNDVMFGSKDDGDKIYGGTGNDFLAGHWGLNDKLYGGAGTDVASFGTVRNGSFVLNQDRDSDGDVKAVGVYADLAVSSADEPGASAGYRLLAGQADAYRAGTLATDEGHDTGWDIGAAMAYLYDIEGLYGSDYQDVLYGDGGENALFGAAGADIIDGRSGNDYIDGGAGDDVLTGGAGHDVFSFTGGFGSDVITDFADGDTLVFEGLTLYQRDSLAASLNGNGSTITMKTSASDATPEELVLTGVDVTGLFSSSEKVQTEVFDEATGELVTQESYTHTISSSRAIDSAPLDDAEAWVYLASNPELIARYGDSIDSAKAHFEAYGRNGDTALGFNAAQYADNYGLSDVASAAEHFVKTGYGRGWSDKADITDSLDASAATQSSTHGGAVAANAIDNDRSTITHAATDDWTPHLSIDLGEDYILEAATLQNRVAGNHWLNDRLIGAKVEVRDDGEVVWTSDPLNDWVTQYLDFNGVVGDEVRITHTNRNLSVAELEIFGEALDNAVINLTDTLDTRAAFMTSEWANGLYGAENALDGDDSTLIHSRKNDNHMEFWLDLGDDAKIEYIDIANRGDTWASRLSNAELQILRDGNEVWSQDLTAAYDQMINTGGVIGDEVRIVQDGAALHIGEIDVLGQYLPNAFNNLSQVLIASDVSQSSNLTSNSIASNAIDGDYTTSMHTGHGDHSPWLEFDLGGDAFLKGVLLQNRYTDEDSQHFHLNQKLEDAKIEVLDGTTVVWSSDNLSGDVSQWIDFDGVVGDKIRLSSDNQYLHVAELDIIGDYLSGMTNITDTLSSSAATQSSTYNSAAGASNVLDGNSNSINHTRQDAPSWLSVDLGGDVDFEFIKIENRDDQYHYVRNRLDGATVEILDDGHVVWESDPINGDQFHFIDASGVTGDEVRVTLEDEFLHIAELDVYGAFSM</sequence>
<dbReference type="Pfam" id="PF00353">
    <property type="entry name" value="HemolysinCabind"/>
    <property type="match status" value="3"/>
</dbReference>
<dbReference type="Proteomes" id="UP001470809">
    <property type="component" value="Chromosome"/>
</dbReference>
<dbReference type="PANTHER" id="PTHR45713">
    <property type="entry name" value="FTP DOMAIN-CONTAINING PROTEIN"/>
    <property type="match status" value="1"/>
</dbReference>
<dbReference type="PRINTS" id="PR00313">
    <property type="entry name" value="CABNDNGRPT"/>
</dbReference>
<proteinExistence type="predicted"/>
<dbReference type="GO" id="GO:0005509">
    <property type="term" value="F:calcium ion binding"/>
    <property type="evidence" value="ECO:0007669"/>
    <property type="project" value="InterPro"/>
</dbReference>
<dbReference type="SUPFAM" id="SSF49785">
    <property type="entry name" value="Galactose-binding domain-like"/>
    <property type="match status" value="4"/>
</dbReference>
<feature type="domain" description="F5/8 type C" evidence="1">
    <location>
        <begin position="877"/>
        <end position="979"/>
    </location>
</feature>
<evidence type="ECO:0000313" key="2">
    <source>
        <dbReference type="EMBL" id="WZU67604.1"/>
    </source>
</evidence>
<name>A0AAN0NLV0_9RHOB</name>
<evidence type="ECO:0000313" key="3">
    <source>
        <dbReference type="Proteomes" id="UP001470809"/>
    </source>
</evidence>
<dbReference type="Gene3D" id="2.60.120.260">
    <property type="entry name" value="Galactose-binding domain-like"/>
    <property type="match status" value="4"/>
</dbReference>
<dbReference type="Pfam" id="PF22633">
    <property type="entry name" value="F5_F8_type_C_2"/>
    <property type="match status" value="2"/>
</dbReference>
<evidence type="ECO:0000259" key="1">
    <source>
        <dbReference type="PROSITE" id="PS50022"/>
    </source>
</evidence>
<reference evidence="2" key="1">
    <citation type="submission" date="2024-08" db="EMBL/GenBank/DDBJ databases">
        <title>Phylogenomic analyses of a clade within the roseobacter group suggest taxonomic reassignments of species of the genera Aestuariivita, Citreicella, Loktanella, Nautella, Pelagibaca, Ruegeria, Thalassobius, Thiobacimonas and Tropicibacter, and the proposal o.</title>
        <authorList>
            <person name="Jeon C.O."/>
        </authorList>
    </citation>
    <scope>NUCLEOTIDE SEQUENCE</scope>
    <source>
        <strain evidence="2">SS1-5</strain>
    </source>
</reference>
<dbReference type="KEGG" id="yrh:AABB31_22290"/>
<dbReference type="RefSeq" id="WP_342076914.1">
    <property type="nucleotide sequence ID" value="NZ_CP151767.2"/>
</dbReference>
<dbReference type="SUPFAM" id="SSF51120">
    <property type="entry name" value="beta-Roll"/>
    <property type="match status" value="3"/>
</dbReference>
<dbReference type="InterPro" id="IPR008979">
    <property type="entry name" value="Galactose-bd-like_sf"/>
</dbReference>
<dbReference type="InterPro" id="IPR000421">
    <property type="entry name" value="FA58C"/>
</dbReference>
<dbReference type="InterPro" id="IPR018511">
    <property type="entry name" value="Hemolysin-typ_Ca-bd_CS"/>
</dbReference>
<dbReference type="InterPro" id="IPR051941">
    <property type="entry name" value="BG_Antigen-Binding_Lectin"/>
</dbReference>
<accession>A0AAN0NLV0</accession>
<gene>
    <name evidence="2" type="ORF">AABB31_22290</name>
</gene>
<dbReference type="Gene3D" id="2.150.10.10">
    <property type="entry name" value="Serralysin-like metalloprotease, C-terminal"/>
    <property type="match status" value="3"/>
</dbReference>